<evidence type="ECO:0000313" key="6">
    <source>
        <dbReference type="Proteomes" id="UP000032668"/>
    </source>
</evidence>
<dbReference type="CDD" id="cd01127">
    <property type="entry name" value="TrwB_TraG_TraD_VirD4"/>
    <property type="match status" value="1"/>
</dbReference>
<evidence type="ECO:0000256" key="1">
    <source>
        <dbReference type="ARBA" id="ARBA00006512"/>
    </source>
</evidence>
<name>A0A0D6PF44_9PROT</name>
<dbReference type="OrthoDB" id="9816422at2"/>
<accession>A0A0D6PF44</accession>
<reference evidence="5 6" key="1">
    <citation type="submission" date="2012-11" db="EMBL/GenBank/DDBJ databases">
        <title>Whole genome sequence of Acidocella aminolytica 101 = DSM 11237.</title>
        <authorList>
            <person name="Azuma Y."/>
            <person name="Higashiura N."/>
            <person name="Hirakawa H."/>
            <person name="Matsushita K."/>
        </authorList>
    </citation>
    <scope>NUCLEOTIDE SEQUENCE [LARGE SCALE GENOMIC DNA]</scope>
    <source>
        <strain evidence="6">101 / DSM 11237</strain>
    </source>
</reference>
<dbReference type="SUPFAM" id="SSF52540">
    <property type="entry name" value="P-loop containing nucleoside triphosphate hydrolases"/>
    <property type="match status" value="1"/>
</dbReference>
<dbReference type="STRING" id="1120923.SAMN02746095_03826"/>
<protein>
    <submittedName>
        <fullName evidence="5">Conjugal transfer protein ATPase TrbE</fullName>
    </submittedName>
</protein>
<dbReference type="InterPro" id="IPR027417">
    <property type="entry name" value="P-loop_NTPase"/>
</dbReference>
<organism evidence="5 6">
    <name type="scientific">Acidocella aminolytica 101 = DSM 11237</name>
    <dbReference type="NCBI Taxonomy" id="1120923"/>
    <lineage>
        <taxon>Bacteria</taxon>
        <taxon>Pseudomonadati</taxon>
        <taxon>Pseudomonadota</taxon>
        <taxon>Alphaproteobacteria</taxon>
        <taxon>Acetobacterales</taxon>
        <taxon>Acidocellaceae</taxon>
        <taxon>Acidocella</taxon>
    </lineage>
</organism>
<gene>
    <name evidence="5" type="ORF">Aam_046_011</name>
</gene>
<dbReference type="Proteomes" id="UP000032668">
    <property type="component" value="Unassembled WGS sequence"/>
</dbReference>
<evidence type="ECO:0000256" key="3">
    <source>
        <dbReference type="ARBA" id="ARBA00022840"/>
    </source>
</evidence>
<dbReference type="RefSeq" id="WP_048878786.1">
    <property type="nucleotide sequence ID" value="NZ_BANC01000045.1"/>
</dbReference>
<keyword evidence="2" id="KW-0547">Nucleotide-binding</keyword>
<dbReference type="InterPro" id="IPR018145">
    <property type="entry name" value="CagE_TrbE_VirB_cntrl_dom"/>
</dbReference>
<feature type="domain" description="AAA+ ATPase" evidence="4">
    <location>
        <begin position="454"/>
        <end position="711"/>
    </location>
</feature>
<dbReference type="EMBL" id="BANC01000045">
    <property type="protein sequence ID" value="GAN80370.1"/>
    <property type="molecule type" value="Genomic_DNA"/>
</dbReference>
<dbReference type="InterPro" id="IPR003593">
    <property type="entry name" value="AAA+_ATPase"/>
</dbReference>
<comment type="caution">
    <text evidence="5">The sequence shown here is derived from an EMBL/GenBank/DDBJ whole genome shotgun (WGS) entry which is preliminary data.</text>
</comment>
<keyword evidence="3" id="KW-0067">ATP-binding</keyword>
<dbReference type="Pfam" id="PF03135">
    <property type="entry name" value="CagE_TrbE_VirB"/>
    <property type="match status" value="1"/>
</dbReference>
<evidence type="ECO:0000259" key="4">
    <source>
        <dbReference type="SMART" id="SM00382"/>
    </source>
</evidence>
<dbReference type="PANTHER" id="PTHR30121">
    <property type="entry name" value="UNCHARACTERIZED PROTEIN YJGR-RELATED"/>
    <property type="match status" value="1"/>
</dbReference>
<evidence type="ECO:0000313" key="5">
    <source>
        <dbReference type="EMBL" id="GAN80370.1"/>
    </source>
</evidence>
<comment type="similarity">
    <text evidence="1">Belongs to the TrbE/VirB4 family.</text>
</comment>
<dbReference type="InterPro" id="IPR051162">
    <property type="entry name" value="T4SS_component"/>
</dbReference>
<dbReference type="Gene3D" id="3.40.50.300">
    <property type="entry name" value="P-loop containing nucleotide triphosphate hydrolases"/>
    <property type="match status" value="2"/>
</dbReference>
<dbReference type="SMART" id="SM00382">
    <property type="entry name" value="AAA"/>
    <property type="match status" value="1"/>
</dbReference>
<dbReference type="GO" id="GO:0005524">
    <property type="term" value="F:ATP binding"/>
    <property type="evidence" value="ECO:0007669"/>
    <property type="project" value="UniProtKB-KW"/>
</dbReference>
<evidence type="ECO:0000256" key="2">
    <source>
        <dbReference type="ARBA" id="ARBA00022741"/>
    </source>
</evidence>
<dbReference type="AlphaFoldDB" id="A0A0D6PF44"/>
<dbReference type="NCBIfam" id="NF010404">
    <property type="entry name" value="PRK13830.1"/>
    <property type="match status" value="1"/>
</dbReference>
<proteinExistence type="inferred from homology"/>
<keyword evidence="6" id="KW-1185">Reference proteome</keyword>
<sequence>MLSLKPYRDTAKGLPDILNWGFVVDDGIVVNKDGSLLMGYEYSPPDMFAASPEEYNDLTARVNRALSRFGAGWAVWIDAIREPVESYPPRDASHFPDQISRMIDRERERQFRSQGTFYDTRHTIVFQWMPASKIGRRLQKFMYSNAGEDDRAPGDLALMQFKRAMSQFEDAAGQVLGLARLGRYEVDDGYGRVQRRDGLVDHLYSTLTGEPASLNLPGFYLDAVIGGRDFWTGETPKLGENYICSVALEGFPAESHPGILDLLDGLPMSTRWSSRFIFLDAREATSELEKYRKRWAFKIRDFKAQLLKIQNAPVNEDAVQMAAETSRARGHAEGGLVTYGYYTPVIVMTGPRWDDLEEQARLVVREVGRLGFAARIEAANAVEAWHGTLPGHAYPNVRRPLIHTLNLADLLPLSSVWAGKPFAPCPFYPAESPPLLYAATGGTTPFRLNLHVDDLGHTLIFGPTGAGKSVLLATVAIQFLRYPEATVVAFDKGRSMLATVLAAGGQHFEINPNGDDGGASGMLCPLGDLSSEADIAWASEWVETCYRLQSNAACTPAQRNEIIRALNLLRDAGSRSVTDFVTTVQDADVRDALKFYTLTHPMGPLLDGQADQLYGSAQFQVFEIGDLMEMGERAVIPTLLYLFRLFEKGLRGQPALLVLDEAWVMLGHPVFREKLRDWLKTLRKANCAVVIATQSLSDAQRSGMMDVLRESCPRVILLPNPEAAKDGIMEFYSQLGLNETEIQLVRQAERKREYYVTGPEGRRLIDLALGPVARAFVTVSDKPSVEAVKALAARDREGWALHWLRQEGVRYDEYLD</sequence>
<dbReference type="PANTHER" id="PTHR30121:SF12">
    <property type="entry name" value="TYPE IV SECRETION SYSTEM PROTEIN CAGE"/>
    <property type="match status" value="1"/>
</dbReference>